<dbReference type="AlphaFoldDB" id="A0A9W9DX68"/>
<gene>
    <name evidence="1" type="ORF">J3R30DRAFT_3423901</name>
</gene>
<sequence length="524" mass="60973">MSYIQLIVLIPELILSPSQTEDMTLRTTNIFGNGIRFLQRTLLGFDEDDPHIALAARFPWPSVLLPRFRNLFMEPRNRCYVNYLPVELLREVFIYLLPDQDWRLQDTPPPQLLLVQICSYWRNVALTYPRLWSTFMIVSPIKRHIPMTKLWLERSGQCPLTIYIDHHNSIRLETLTTTDTVIDLLRPHVSRWKTAIFILDSCVQSSLFALPHEFPLLERFCFDVVGRFRCWSSEDIERVREIFIPSSFLRLREVTWKTFSSSLHIPLLVPTNLIYLSGDFVIDGPFLNALSGLKHLQTLRLHHCPPIPRDYPRLDHHVVLHRLHDLDLLLGWYTPSFLFNSISAPNLRVLVIRLPFREEGRTALYAFIRRSRCKLRAFSYIDDVGYNPEAQFFQELLVSPQMGFLSELNIVIRSSDAVLRLLSRVNIAVLPSLGRFCLSADHCSADVLLDMLKHRANDFHTPTDTLIPETLLSEENVFAPSLRFIPVSGSSLCIKVPVNGHFYEIEAVREWFKCDDRTHWSLVL</sequence>
<dbReference type="Proteomes" id="UP001150266">
    <property type="component" value="Unassembled WGS sequence"/>
</dbReference>
<keyword evidence="2" id="KW-1185">Reference proteome</keyword>
<proteinExistence type="predicted"/>
<protein>
    <recommendedName>
        <fullName evidence="3">F-box domain-containing protein</fullName>
    </recommendedName>
</protein>
<comment type="caution">
    <text evidence="1">The sequence shown here is derived from an EMBL/GenBank/DDBJ whole genome shotgun (WGS) entry which is preliminary data.</text>
</comment>
<evidence type="ECO:0000313" key="1">
    <source>
        <dbReference type="EMBL" id="KAJ4490673.1"/>
    </source>
</evidence>
<accession>A0A9W9DX68</accession>
<name>A0A9W9DX68_9AGAR</name>
<evidence type="ECO:0000313" key="2">
    <source>
        <dbReference type="Proteomes" id="UP001150266"/>
    </source>
</evidence>
<dbReference type="EMBL" id="JAOTPV010000001">
    <property type="protein sequence ID" value="KAJ4490673.1"/>
    <property type="molecule type" value="Genomic_DNA"/>
</dbReference>
<dbReference type="OrthoDB" id="2823464at2759"/>
<evidence type="ECO:0008006" key="3">
    <source>
        <dbReference type="Google" id="ProtNLM"/>
    </source>
</evidence>
<reference evidence="1" key="1">
    <citation type="submission" date="2022-08" db="EMBL/GenBank/DDBJ databases">
        <title>A Global Phylogenomic Analysis of the Shiitake Genus Lentinula.</title>
        <authorList>
            <consortium name="DOE Joint Genome Institute"/>
            <person name="Sierra-Patev S."/>
            <person name="Min B."/>
            <person name="Naranjo-Ortiz M."/>
            <person name="Looney B."/>
            <person name="Konkel Z."/>
            <person name="Slot J.C."/>
            <person name="Sakamoto Y."/>
            <person name="Steenwyk J.L."/>
            <person name="Rokas A."/>
            <person name="Carro J."/>
            <person name="Camarero S."/>
            <person name="Ferreira P."/>
            <person name="Molpeceres G."/>
            <person name="Ruiz-Duenas F.J."/>
            <person name="Serrano A."/>
            <person name="Henrissat B."/>
            <person name="Drula E."/>
            <person name="Hughes K.W."/>
            <person name="Mata J.L."/>
            <person name="Ishikawa N.K."/>
            <person name="Vargas-Isla R."/>
            <person name="Ushijima S."/>
            <person name="Smith C.A."/>
            <person name="Ahrendt S."/>
            <person name="Andreopoulos W."/>
            <person name="He G."/>
            <person name="Labutti K."/>
            <person name="Lipzen A."/>
            <person name="Ng V."/>
            <person name="Riley R."/>
            <person name="Sandor L."/>
            <person name="Barry K."/>
            <person name="Martinez A.T."/>
            <person name="Xiao Y."/>
            <person name="Gibbons J.G."/>
            <person name="Terashima K."/>
            <person name="Grigoriev I.V."/>
            <person name="Hibbett D.S."/>
        </authorList>
    </citation>
    <scope>NUCLEOTIDE SEQUENCE</scope>
    <source>
        <strain evidence="1">JLM2183</strain>
    </source>
</reference>
<feature type="non-terminal residue" evidence="1">
    <location>
        <position position="1"/>
    </location>
</feature>
<organism evidence="1 2">
    <name type="scientific">Lentinula aciculospora</name>
    <dbReference type="NCBI Taxonomy" id="153920"/>
    <lineage>
        <taxon>Eukaryota</taxon>
        <taxon>Fungi</taxon>
        <taxon>Dikarya</taxon>
        <taxon>Basidiomycota</taxon>
        <taxon>Agaricomycotina</taxon>
        <taxon>Agaricomycetes</taxon>
        <taxon>Agaricomycetidae</taxon>
        <taxon>Agaricales</taxon>
        <taxon>Marasmiineae</taxon>
        <taxon>Omphalotaceae</taxon>
        <taxon>Lentinula</taxon>
    </lineage>
</organism>